<keyword evidence="13" id="KW-1208">Phospholipid metabolism</keyword>
<dbReference type="Gene3D" id="1.20.120.1760">
    <property type="match status" value="1"/>
</dbReference>
<evidence type="ECO:0000256" key="3">
    <source>
        <dbReference type="ARBA" id="ARBA00010441"/>
    </source>
</evidence>
<evidence type="ECO:0000256" key="6">
    <source>
        <dbReference type="ARBA" id="ARBA00022516"/>
    </source>
</evidence>
<evidence type="ECO:0000256" key="16">
    <source>
        <dbReference type="RuleBase" id="RU003750"/>
    </source>
</evidence>
<comment type="caution">
    <text evidence="18">The sequence shown here is derived from an EMBL/GenBank/DDBJ whole genome shotgun (WGS) entry which is preliminary data.</text>
</comment>
<evidence type="ECO:0000256" key="7">
    <source>
        <dbReference type="ARBA" id="ARBA00022679"/>
    </source>
</evidence>
<organism evidence="18">
    <name type="scientific">Thermodesulfobacterium geofontis</name>
    <dbReference type="NCBI Taxonomy" id="1295609"/>
    <lineage>
        <taxon>Bacteria</taxon>
        <taxon>Pseudomonadati</taxon>
        <taxon>Thermodesulfobacteriota</taxon>
        <taxon>Thermodesulfobacteria</taxon>
        <taxon>Thermodesulfobacteriales</taxon>
        <taxon>Thermodesulfobacteriaceae</taxon>
        <taxon>Thermodesulfobacterium</taxon>
    </lineage>
</organism>
<evidence type="ECO:0000256" key="4">
    <source>
        <dbReference type="ARBA" id="ARBA00013170"/>
    </source>
</evidence>
<evidence type="ECO:0000256" key="10">
    <source>
        <dbReference type="ARBA" id="ARBA00023098"/>
    </source>
</evidence>
<feature type="transmembrane region" description="Helical" evidence="17">
    <location>
        <begin position="181"/>
        <end position="202"/>
    </location>
</feature>
<evidence type="ECO:0000256" key="14">
    <source>
        <dbReference type="ARBA" id="ARBA00048586"/>
    </source>
</evidence>
<dbReference type="GO" id="GO:0046474">
    <property type="term" value="P:glycerophospholipid biosynthetic process"/>
    <property type="evidence" value="ECO:0007669"/>
    <property type="project" value="TreeGrafter"/>
</dbReference>
<evidence type="ECO:0000256" key="8">
    <source>
        <dbReference type="ARBA" id="ARBA00022692"/>
    </source>
</evidence>
<sequence>MYLLITPNRLTLLRIFLLPFPCLLLLSESYSGKIGALIAGFLLGITDYLDGILARKYKKVTSIGAILDPIADKIFVSSVYLVLVYLNYFSFLPVFLIILREILVSFLRSWFPDKIKVSKIAKLKTLFQMSFAGFAVILYIHFPSLKYLINLFLWIIAIFSYISAIPYFHKVWYKIKEFRKNLKNFFISLLSLIYPLGLLLTFPLAKNLFWINVVSLSFFFFKRGLVKSSPKWAYEKTWLSLFMVSMLILEYMYFKSLFFSLWLILIISFFKDGLKSLRFMWRVLRLQ</sequence>
<keyword evidence="11 17" id="KW-0472">Membrane</keyword>
<accession>A0A7V6CEN8</accession>
<dbReference type="GO" id="GO:0016020">
    <property type="term" value="C:membrane"/>
    <property type="evidence" value="ECO:0007669"/>
    <property type="project" value="UniProtKB-SubCell"/>
</dbReference>
<evidence type="ECO:0000256" key="1">
    <source>
        <dbReference type="ARBA" id="ARBA00004141"/>
    </source>
</evidence>
<feature type="transmembrane region" description="Helical" evidence="17">
    <location>
        <begin position="148"/>
        <end position="169"/>
    </location>
</feature>
<dbReference type="PROSITE" id="PS00379">
    <property type="entry name" value="CDP_ALCOHOL_P_TRANSF"/>
    <property type="match status" value="1"/>
</dbReference>
<evidence type="ECO:0000256" key="2">
    <source>
        <dbReference type="ARBA" id="ARBA00005042"/>
    </source>
</evidence>
<evidence type="ECO:0000256" key="15">
    <source>
        <dbReference type="NCBIfam" id="TIGR00560"/>
    </source>
</evidence>
<comment type="pathway">
    <text evidence="2">Phospholipid metabolism; phosphatidylglycerol biosynthesis; phosphatidylglycerol from CDP-diacylglycerol: step 1/2.</text>
</comment>
<keyword evidence="8 17" id="KW-0812">Transmembrane</keyword>
<gene>
    <name evidence="18" type="primary">pgsA</name>
    <name evidence="18" type="ORF">ENM15_09215</name>
</gene>
<evidence type="ECO:0000313" key="18">
    <source>
        <dbReference type="EMBL" id="HHQ16971.1"/>
    </source>
</evidence>
<dbReference type="Pfam" id="PF01066">
    <property type="entry name" value="CDP-OH_P_transf"/>
    <property type="match status" value="1"/>
</dbReference>
<dbReference type="PANTHER" id="PTHR14269:SF11">
    <property type="entry name" value="CDP-DIACYLGLYCEROL--GLYCEROL-3-PHOSPHATE 3-PHOSPHATIDYLTRANSFERASE"/>
    <property type="match status" value="1"/>
</dbReference>
<dbReference type="InterPro" id="IPR004570">
    <property type="entry name" value="Phosphatidylglycerol_P_synth"/>
</dbReference>
<evidence type="ECO:0000256" key="5">
    <source>
        <dbReference type="ARBA" id="ARBA00014944"/>
    </source>
</evidence>
<keyword evidence="7 16" id="KW-0808">Transferase</keyword>
<feature type="transmembrane region" description="Helical" evidence="17">
    <location>
        <begin position="36"/>
        <end position="54"/>
    </location>
</feature>
<evidence type="ECO:0000256" key="13">
    <source>
        <dbReference type="ARBA" id="ARBA00023264"/>
    </source>
</evidence>
<comment type="catalytic activity">
    <reaction evidence="14">
        <text>a CDP-1,2-diacyl-sn-glycerol + sn-glycerol 3-phosphate = a 1,2-diacyl-sn-glycero-3-phospho-(1'-sn-glycero-3'-phosphate) + CMP + H(+)</text>
        <dbReference type="Rhea" id="RHEA:12593"/>
        <dbReference type="ChEBI" id="CHEBI:15378"/>
        <dbReference type="ChEBI" id="CHEBI:57597"/>
        <dbReference type="ChEBI" id="CHEBI:58332"/>
        <dbReference type="ChEBI" id="CHEBI:60110"/>
        <dbReference type="ChEBI" id="CHEBI:60377"/>
        <dbReference type="EC" id="2.7.8.5"/>
    </reaction>
</comment>
<dbReference type="InterPro" id="IPR000462">
    <property type="entry name" value="CDP-OH_P_trans"/>
</dbReference>
<name>A0A7V6CEN8_9BACT</name>
<dbReference type="InterPro" id="IPR048254">
    <property type="entry name" value="CDP_ALCOHOL_P_TRANSF_CS"/>
</dbReference>
<evidence type="ECO:0000256" key="11">
    <source>
        <dbReference type="ARBA" id="ARBA00023136"/>
    </source>
</evidence>
<protein>
    <recommendedName>
        <fullName evidence="5 15">CDP-diacylglycerol--glycerol-3-phosphate 3-phosphatidyltransferase</fullName>
        <ecNumber evidence="4 15">2.7.8.5</ecNumber>
    </recommendedName>
</protein>
<reference evidence="18" key="1">
    <citation type="journal article" date="2020" name="mSystems">
        <title>Genome- and Community-Level Interaction Insights into Carbon Utilization and Element Cycling Functions of Hydrothermarchaeota in Hydrothermal Sediment.</title>
        <authorList>
            <person name="Zhou Z."/>
            <person name="Liu Y."/>
            <person name="Xu W."/>
            <person name="Pan J."/>
            <person name="Luo Z.H."/>
            <person name="Li M."/>
        </authorList>
    </citation>
    <scope>NUCLEOTIDE SEQUENCE [LARGE SCALE GENOMIC DNA]</scope>
    <source>
        <strain evidence="18">SpSt-106</strain>
    </source>
</reference>
<proteinExistence type="inferred from homology"/>
<evidence type="ECO:0000256" key="9">
    <source>
        <dbReference type="ARBA" id="ARBA00022989"/>
    </source>
</evidence>
<dbReference type="InterPro" id="IPR050324">
    <property type="entry name" value="CDP-alcohol_PTase-I"/>
</dbReference>
<keyword evidence="12" id="KW-0594">Phospholipid biosynthesis</keyword>
<dbReference type="AlphaFoldDB" id="A0A7V6CEN8"/>
<evidence type="ECO:0000256" key="17">
    <source>
        <dbReference type="SAM" id="Phobius"/>
    </source>
</evidence>
<feature type="transmembrane region" description="Helical" evidence="17">
    <location>
        <begin position="123"/>
        <end position="142"/>
    </location>
</feature>
<dbReference type="NCBIfam" id="TIGR00560">
    <property type="entry name" value="pgsA"/>
    <property type="match status" value="1"/>
</dbReference>
<dbReference type="EMBL" id="DRWR01000144">
    <property type="protein sequence ID" value="HHQ16971.1"/>
    <property type="molecule type" value="Genomic_DNA"/>
</dbReference>
<evidence type="ECO:0000256" key="12">
    <source>
        <dbReference type="ARBA" id="ARBA00023209"/>
    </source>
</evidence>
<dbReference type="GO" id="GO:0008444">
    <property type="term" value="F:CDP-diacylglycerol-glycerol-3-phosphate 3-phosphatidyltransferase activity"/>
    <property type="evidence" value="ECO:0007669"/>
    <property type="project" value="UniProtKB-UniRule"/>
</dbReference>
<keyword evidence="9 17" id="KW-1133">Transmembrane helix</keyword>
<comment type="similarity">
    <text evidence="3 16">Belongs to the CDP-alcohol phosphatidyltransferase class-I family.</text>
</comment>
<keyword evidence="6" id="KW-0444">Lipid biosynthesis</keyword>
<dbReference type="PANTHER" id="PTHR14269">
    <property type="entry name" value="CDP-DIACYLGLYCEROL--GLYCEROL-3-PHOSPHATE 3-PHOSPHATIDYLTRANSFERASE-RELATED"/>
    <property type="match status" value="1"/>
</dbReference>
<feature type="transmembrane region" description="Helical" evidence="17">
    <location>
        <begin position="12"/>
        <end position="30"/>
    </location>
</feature>
<comment type="subcellular location">
    <subcellularLocation>
        <location evidence="1">Membrane</location>
        <topology evidence="1">Multi-pass membrane protein</topology>
    </subcellularLocation>
</comment>
<dbReference type="EC" id="2.7.8.5" evidence="4 15"/>
<keyword evidence="10" id="KW-0443">Lipid metabolism</keyword>
<dbReference type="InterPro" id="IPR043130">
    <property type="entry name" value="CDP-OH_PTrfase_TM_dom"/>
</dbReference>